<dbReference type="Proteomes" id="UP001432312">
    <property type="component" value="Chromosome"/>
</dbReference>
<dbReference type="InterPro" id="IPR001932">
    <property type="entry name" value="PPM-type_phosphatase-like_dom"/>
</dbReference>
<feature type="compositionally biased region" description="Pro residues" evidence="1">
    <location>
        <begin position="96"/>
        <end position="111"/>
    </location>
</feature>
<feature type="compositionally biased region" description="Pro residues" evidence="1">
    <location>
        <begin position="135"/>
        <end position="144"/>
    </location>
</feature>
<keyword evidence="4" id="KW-1185">Reference proteome</keyword>
<proteinExistence type="predicted"/>
<feature type="compositionally biased region" description="Low complexity" evidence="1">
    <location>
        <begin position="145"/>
        <end position="156"/>
    </location>
</feature>
<dbReference type="EMBL" id="CP108036">
    <property type="protein sequence ID" value="WUN78659.1"/>
    <property type="molecule type" value="Genomic_DNA"/>
</dbReference>
<reference evidence="3" key="1">
    <citation type="submission" date="2022-10" db="EMBL/GenBank/DDBJ databases">
        <title>The complete genomes of actinobacterial strains from the NBC collection.</title>
        <authorList>
            <person name="Joergensen T.S."/>
            <person name="Alvarez Arevalo M."/>
            <person name="Sterndorff E.B."/>
            <person name="Faurdal D."/>
            <person name="Vuksanovic O."/>
            <person name="Mourched A.-S."/>
            <person name="Charusanti P."/>
            <person name="Shaw S."/>
            <person name="Blin K."/>
            <person name="Weber T."/>
        </authorList>
    </citation>
    <scope>NUCLEOTIDE SEQUENCE</scope>
    <source>
        <strain evidence="3">NBC_00303</strain>
    </source>
</reference>
<feature type="compositionally biased region" description="Pro residues" evidence="1">
    <location>
        <begin position="271"/>
        <end position="282"/>
    </location>
</feature>
<evidence type="ECO:0000259" key="2">
    <source>
        <dbReference type="Pfam" id="PF13672"/>
    </source>
</evidence>
<feature type="compositionally biased region" description="Pro residues" evidence="1">
    <location>
        <begin position="61"/>
        <end position="73"/>
    </location>
</feature>
<sequence length="679" mass="68891">MSQQGADDWWQKLYEDPEAGPAPDPGDTLDNRFRSAAGVTGDPAGAPPPAPPEPVREAEPGPGPGRGPLPAPRPDPDAGLPARPPLPDAVRREPARPPVAGPVPAPRPVPDTLPASPSERYVPPPAPPVAGDAPAVPPAPPAVPPAREWAPPGDRSGPPPGPTADAPPGGRYAPAQPPGPALDQPAVQVPLSGEAYGPPPARAPLPGETAGADPAPGAAADVPAGPPRAPSPGERLGPPPGPPAAEGATSGPGFGPLAPPQARGVPSGAPAAPPYGPPPVAPPAAQAAAPPGERYVPPPPPAPPWHGAQPRDPRTGGATGYALGGVEVPPAPGPELPTRRVQAPRREDRTEEVPQPVAPPEPVRAPAAAPVPEAAAPQQRPEVRHLGDRAPTYAAEPGPLPPADPAALDALVPDTVLEGARYGAYTLRAASLRGDSARYRGESRRDFLLTARFGSGDDALVLVTLAGGDRAAPGAAEAAAELCRTVAAAVGRSQGRLADDIRAGRRDALRSGLQRLTDRGYGRLRARAAELGLAEEEYTAGLRGLLLPVDPQCRTRVCFGSGAGGLFRLRSGQWQDLEPTGPAAPAPAPAADAAEPADAVGEPGSVFRFRATVARPGDTLLLCSGGLAEPMREEAALQAELAARWAEPEPPGLAAFLADTQLRLKGYADDRTAAAVWEA</sequence>
<dbReference type="Pfam" id="PF13672">
    <property type="entry name" value="PP2C_2"/>
    <property type="match status" value="1"/>
</dbReference>
<gene>
    <name evidence="3" type="ORF">OHA91_09160</name>
</gene>
<name>A0ABZ1Q7Q3_9ACTN</name>
<feature type="region of interest" description="Disordered" evidence="1">
    <location>
        <begin position="1"/>
        <end position="381"/>
    </location>
</feature>
<feature type="compositionally biased region" description="Low complexity" evidence="1">
    <location>
        <begin position="283"/>
        <end position="295"/>
    </location>
</feature>
<dbReference type="RefSeq" id="WP_328739017.1">
    <property type="nucleotide sequence ID" value="NZ_CP108036.1"/>
</dbReference>
<feature type="compositionally biased region" description="Low complexity" evidence="1">
    <location>
        <begin position="364"/>
        <end position="380"/>
    </location>
</feature>
<evidence type="ECO:0000313" key="4">
    <source>
        <dbReference type="Proteomes" id="UP001432312"/>
    </source>
</evidence>
<evidence type="ECO:0000256" key="1">
    <source>
        <dbReference type="SAM" id="MobiDB-lite"/>
    </source>
</evidence>
<protein>
    <submittedName>
        <fullName evidence="3">Protein phosphatase 2C domain-containing protein</fullName>
    </submittedName>
</protein>
<organism evidence="3 4">
    <name type="scientific">Streptomyces erythrochromogenes</name>
    <dbReference type="NCBI Taxonomy" id="285574"/>
    <lineage>
        <taxon>Bacteria</taxon>
        <taxon>Bacillati</taxon>
        <taxon>Actinomycetota</taxon>
        <taxon>Actinomycetes</taxon>
        <taxon>Kitasatosporales</taxon>
        <taxon>Streptomycetaceae</taxon>
        <taxon>Streptomyces</taxon>
    </lineage>
</organism>
<feature type="domain" description="PPM-type phosphatase" evidence="2">
    <location>
        <begin position="433"/>
        <end position="658"/>
    </location>
</feature>
<evidence type="ECO:0000313" key="3">
    <source>
        <dbReference type="EMBL" id="WUN78659.1"/>
    </source>
</evidence>
<accession>A0ABZ1Q7Q3</accession>
<feature type="region of interest" description="Disordered" evidence="1">
    <location>
        <begin position="576"/>
        <end position="597"/>
    </location>
</feature>
<feature type="compositionally biased region" description="Low complexity" evidence="1">
    <location>
        <begin position="210"/>
        <end position="223"/>
    </location>
</feature>
<dbReference type="GeneID" id="95496199"/>